<protein>
    <recommendedName>
        <fullName evidence="4">AvrE family type 3 secretion system effector</fullName>
    </recommendedName>
</protein>
<evidence type="ECO:0000313" key="3">
    <source>
        <dbReference type="Proteomes" id="UP000276587"/>
    </source>
</evidence>
<dbReference type="InterPro" id="IPR021085">
    <property type="entry name" value="AvrE_T3Es"/>
</dbReference>
<proteinExistence type="predicted"/>
<reference evidence="2 3" key="1">
    <citation type="submission" date="2018-08" db="EMBL/GenBank/DDBJ databases">
        <title>Recombination of ecologically and evolutionarily significant loci maintains genetic cohesion in the Pseudomonas syringae species complex.</title>
        <authorList>
            <person name="Dillon M."/>
            <person name="Thakur S."/>
            <person name="Almeida R.N.D."/>
            <person name="Weir B.S."/>
            <person name="Guttman D.S."/>
        </authorList>
    </citation>
    <scope>NUCLEOTIDE SEQUENCE [LARGE SCALE GENOMIC DNA]</scope>
    <source>
        <strain evidence="2 3">ICMP 3555</strain>
    </source>
</reference>
<evidence type="ECO:0008006" key="4">
    <source>
        <dbReference type="Google" id="ProtNLM"/>
    </source>
</evidence>
<sequence length="1449" mass="155774">MISFGSTTMHIELDPLKKLQHDLSKFLPRWSQESHPRSPPPLLPNMSLNHYRTLQPTSMQFDVGLKDGKVQADTTLAGRDIAHHLNQPNKQYVTDGPSAAGSQTLRMKDERQYLFHIQSTPAVAAVFKSSLPDASGGAVDSPGRAHIGSVSAVQTTVEGQQFRLEGRRLFRFEPLTLSWTPDTDARAFSRIGLTKEGQLLKTPEGFADSSAQGRMTALLSQSPQGSCVHLQGVGEQVLHPVDETGLPVQLTRIGVSGSTLYGATSDGECVFADLRTAQGHALPMVPQPVDSLERALKGAVSVEGFFHDDAGQLNAQVRDARQQLHSVPLSDGNALSPQWNLSDVLVKGIEKGLPLPSLQALAAAVDLGQRGKVALDAGSLLTWDDAAQRWENAAQPDLEHLERGLDGRAYVLQDGQLKAVAISKVRDPLIEGASHDLAALPAPRPHVSLDEVLAGDSHRRVTGFAVADGRNFVTVDQDNQLQVHQDGVSRPLPLSPPIDIKTLALDHEGNLYAHTRGGELFKAYHQAWQGNTAIAQSWRKVELPDRQPLESLRMGADKHLVGGWNKQFHRLDTATASAMEWGPVLSTTPAPSLADKLAGMPVRAPFSGGALTVSSNVMGQTREGMPLKRDFFQGVKAHFHPLQSLSQMGRDIQQHFKGRRGLEPVYADGKRLHDQLQPLAQSKPVPTDLEARLTALSGPGPRQALAGQIRDALTTVEHSSQSSARRLGDTHGVAFDPRPTLSRATINPGSTLHQLYEAFKRVSPSAEKSTAVMLANFEGQNLALPAWQPGRKRDLDHPSALIEGDLIHHANTLKQLADLAQALDGTSGHSPTALARIETSLNDIMQAFKDSPVHTMASQGIASYGQAESLYGNFKLLAKDLGTPGSALHWHLSGLLGTPSDASIKEAMTQQVQQLGSGQALAPSRTQGKSLGLMVTGIKPVASVEFFLGASKAHTHGVSISRTDKGARVEISADDMRRLAGSVGWGQTLGTRPGPVGPGFRVAGELTAAVAKTTGASIEFDVKEADFGKMMSILTGEQGTVYDLLALGDAHAAGTSSKLSGDVSLDALAQLRLMYSPEENIAELDSVIRAGIGWVGNLNLAHADKSQSTTHTATGASQATSTSAQLLRQGGVGANFAPVNVLALGSLESGGPSVVGFALPELSVMVKFDRGESQAFSFSFKHPEPVTQSQIDDLKRSVSAYSSTFKHDLAGIDQPGTTVDQQLATVQRFLAAHPPLATKPDAYHAISQSLDKLMTQQDLVKNGLRQLASVESSVTRVGLRDDGRHAWLDDVAPANKTAIEQWLKDDPQLARVINQLQHGEGTSVKLGMELKPQVLRTIERRHLAGDNTEPLIRQALSDRRNLRVKSMSLSYTATQSHGMSIPAGANLSFSSSAGLSYTQKRVNADLEYGVDLDKPLRMNLNDTLDRLPRHDLTIDLADQRVRTQKPAVI</sequence>
<dbReference type="EMBL" id="RBQF01000283">
    <property type="protein sequence ID" value="RMP04475.1"/>
    <property type="molecule type" value="Genomic_DNA"/>
</dbReference>
<dbReference type="Pfam" id="PF11725">
    <property type="entry name" value="AvrE_T3Es"/>
    <property type="match status" value="1"/>
</dbReference>
<feature type="region of interest" description="Disordered" evidence="1">
    <location>
        <begin position="719"/>
        <end position="738"/>
    </location>
</feature>
<evidence type="ECO:0000256" key="1">
    <source>
        <dbReference type="SAM" id="MobiDB-lite"/>
    </source>
</evidence>
<evidence type="ECO:0000313" key="2">
    <source>
        <dbReference type="EMBL" id="RMP04475.1"/>
    </source>
</evidence>
<gene>
    <name evidence="2" type="ORF">ALQ29_05544</name>
</gene>
<dbReference type="Proteomes" id="UP000276587">
    <property type="component" value="Unassembled WGS sequence"/>
</dbReference>
<keyword evidence="3" id="KW-1185">Reference proteome</keyword>
<name>A0A3M4ADX2_PSEMA</name>
<accession>A0A3M4ADX2</accession>
<comment type="caution">
    <text evidence="2">The sequence shown here is derived from an EMBL/GenBank/DDBJ whole genome shotgun (WGS) entry which is preliminary data.</text>
</comment>
<organism evidence="2 3">
    <name type="scientific">Pseudomonas marginalis pv. marginalis</name>
    <dbReference type="NCBI Taxonomy" id="97473"/>
    <lineage>
        <taxon>Bacteria</taxon>
        <taxon>Pseudomonadati</taxon>
        <taxon>Pseudomonadota</taxon>
        <taxon>Gammaproteobacteria</taxon>
        <taxon>Pseudomonadales</taxon>
        <taxon>Pseudomonadaceae</taxon>
        <taxon>Pseudomonas</taxon>
    </lineage>
</organism>